<dbReference type="PANTHER" id="PTHR41536:SF1">
    <property type="entry name" value="PKHD-TYPE HYDROXYLASE YBIX"/>
    <property type="match status" value="1"/>
</dbReference>
<evidence type="ECO:0000313" key="10">
    <source>
        <dbReference type="Proteomes" id="UP001161064"/>
    </source>
</evidence>
<reference evidence="9" key="2">
    <citation type="journal article" date="2023" name="ISME Commun">
        <title>Characterization of a bloom-associated alphaproteobacterial lineage, 'Candidatus Phycosocius': insights into freshwater algal-bacterial interactions.</title>
        <authorList>
            <person name="Tanabe Y."/>
            <person name="Yamaguchi H."/>
            <person name="Yoshida M."/>
            <person name="Kai A."/>
            <person name="Okazaki Y."/>
        </authorList>
    </citation>
    <scope>NUCLEOTIDE SEQUENCE</scope>
    <source>
        <strain evidence="9">BOTRYCO-1</strain>
    </source>
</reference>
<evidence type="ECO:0000313" key="9">
    <source>
        <dbReference type="EMBL" id="GIU66503.1"/>
    </source>
</evidence>
<dbReference type="SUPFAM" id="SSF51197">
    <property type="entry name" value="Clavaminate synthase-like"/>
    <property type="match status" value="1"/>
</dbReference>
<dbReference type="NCBIfam" id="NF003974">
    <property type="entry name" value="PRK05467.1-3"/>
    <property type="match status" value="1"/>
</dbReference>
<dbReference type="PANTHER" id="PTHR41536">
    <property type="entry name" value="PKHD-TYPE HYDROXYLASE YBIX"/>
    <property type="match status" value="1"/>
</dbReference>
<dbReference type="Pfam" id="PF13640">
    <property type="entry name" value="2OG-FeII_Oxy_3"/>
    <property type="match status" value="1"/>
</dbReference>
<dbReference type="Gene3D" id="2.60.120.620">
    <property type="entry name" value="q2cbj1_9rhob like domain"/>
    <property type="match status" value="1"/>
</dbReference>
<comment type="cofactor">
    <cofactor evidence="1 7">
        <name>L-ascorbate</name>
        <dbReference type="ChEBI" id="CHEBI:38290"/>
    </cofactor>
</comment>
<feature type="binding site" evidence="7">
    <location>
        <position position="98"/>
    </location>
    <ligand>
        <name>Fe cation</name>
        <dbReference type="ChEBI" id="CHEBI:24875"/>
    </ligand>
</feature>
<dbReference type="NCBIfam" id="NF003975">
    <property type="entry name" value="PRK05467.1-4"/>
    <property type="match status" value="1"/>
</dbReference>
<name>A0ABQ4PU33_9PROT</name>
<dbReference type="HAMAP" id="MF_00657">
    <property type="entry name" value="Hydroxyl_YbiX"/>
    <property type="match status" value="1"/>
</dbReference>
<evidence type="ECO:0000256" key="4">
    <source>
        <dbReference type="ARBA" id="ARBA00022964"/>
    </source>
</evidence>
<dbReference type="InterPro" id="IPR044862">
    <property type="entry name" value="Pro_4_hyd_alph_FE2OG_OXY"/>
</dbReference>
<evidence type="ECO:0000259" key="8">
    <source>
        <dbReference type="PROSITE" id="PS51471"/>
    </source>
</evidence>
<dbReference type="SMART" id="SM00702">
    <property type="entry name" value="P4Hc"/>
    <property type="match status" value="1"/>
</dbReference>
<gene>
    <name evidence="9" type="ORF">PsB1_0657</name>
</gene>
<dbReference type="InterPro" id="IPR023550">
    <property type="entry name" value="PKHD_hydroxylase"/>
</dbReference>
<feature type="binding site" evidence="7">
    <location>
        <position position="153"/>
    </location>
    <ligand>
        <name>Fe cation</name>
        <dbReference type="ChEBI" id="CHEBI:24875"/>
    </ligand>
</feature>
<keyword evidence="4 7" id="KW-0223">Dioxygenase</keyword>
<organism evidence="9 10">
    <name type="scientific">Candidatus Phycosocius spiralis</name>
    <dbReference type="NCBI Taxonomy" id="2815099"/>
    <lineage>
        <taxon>Bacteria</taxon>
        <taxon>Pseudomonadati</taxon>
        <taxon>Pseudomonadota</taxon>
        <taxon>Alphaproteobacteria</taxon>
        <taxon>Caulobacterales</taxon>
        <taxon>Caulobacterales incertae sedis</taxon>
        <taxon>Candidatus Phycosocius</taxon>
    </lineage>
</organism>
<feature type="binding site" evidence="7">
    <location>
        <position position="163"/>
    </location>
    <ligand>
        <name>2-oxoglutarate</name>
        <dbReference type="ChEBI" id="CHEBI:16810"/>
    </ligand>
</feature>
<comment type="cofactor">
    <cofactor evidence="7">
        <name>Fe(2+)</name>
        <dbReference type="ChEBI" id="CHEBI:29033"/>
    </cofactor>
    <text evidence="7">Binds 1 Fe(2+) ion per subunit.</text>
</comment>
<sequence length="219" mass="23565">MLMLITIKQILAGENLTRVAKEVAGLVFTSGKSTAGAAAKAVKDNQQASGPEAQSLLDFVRRALDAHTLFQAAAQIMHYGPMLISRYQTGMSYGLHVDNAFMSGVRADLSFTLFLSDANSYDGGALALEQPAGRQSIKLDAGDLVLYPSTSLHEVEPVTRGERVAVVGWVQSRVLHAEAREALFDIAQVRASLSTNLSVDPIVRLTLQKAEANLIRLLS</sequence>
<keyword evidence="6 7" id="KW-0408">Iron</keyword>
<evidence type="ECO:0000256" key="2">
    <source>
        <dbReference type="ARBA" id="ARBA00022723"/>
    </source>
</evidence>
<evidence type="ECO:0000256" key="5">
    <source>
        <dbReference type="ARBA" id="ARBA00023002"/>
    </source>
</evidence>
<dbReference type="Proteomes" id="UP001161064">
    <property type="component" value="Unassembled WGS sequence"/>
</dbReference>
<dbReference type="InterPro" id="IPR005123">
    <property type="entry name" value="Oxoglu/Fe-dep_dioxygenase_dom"/>
</dbReference>
<accession>A0ABQ4PU33</accession>
<feature type="binding site" evidence="7">
    <location>
        <position position="96"/>
    </location>
    <ligand>
        <name>Fe cation</name>
        <dbReference type="ChEBI" id="CHEBI:24875"/>
    </ligand>
</feature>
<feature type="domain" description="Fe2OG dioxygenase" evidence="8">
    <location>
        <begin position="78"/>
        <end position="172"/>
    </location>
</feature>
<dbReference type="InterPro" id="IPR006620">
    <property type="entry name" value="Pro_4_hyd_alph"/>
</dbReference>
<keyword evidence="5 7" id="KW-0560">Oxidoreductase</keyword>
<protein>
    <submittedName>
        <fullName evidence="9">PKHD-type hydroxylase</fullName>
    </submittedName>
</protein>
<dbReference type="PROSITE" id="PS51471">
    <property type="entry name" value="FE2OG_OXY"/>
    <property type="match status" value="1"/>
</dbReference>
<keyword evidence="2 7" id="KW-0479">Metal-binding</keyword>
<evidence type="ECO:0000256" key="3">
    <source>
        <dbReference type="ARBA" id="ARBA00022896"/>
    </source>
</evidence>
<keyword evidence="3 7" id="KW-0847">Vitamin C</keyword>
<comment type="caution">
    <text evidence="9">The sequence shown here is derived from an EMBL/GenBank/DDBJ whole genome shotgun (WGS) entry which is preliminary data.</text>
</comment>
<evidence type="ECO:0000256" key="6">
    <source>
        <dbReference type="ARBA" id="ARBA00023004"/>
    </source>
</evidence>
<proteinExistence type="inferred from homology"/>
<evidence type="ECO:0000256" key="7">
    <source>
        <dbReference type="HAMAP-Rule" id="MF_00657"/>
    </source>
</evidence>
<dbReference type="EMBL" id="BPFZ01000003">
    <property type="protein sequence ID" value="GIU66503.1"/>
    <property type="molecule type" value="Genomic_DNA"/>
</dbReference>
<keyword evidence="10" id="KW-1185">Reference proteome</keyword>
<evidence type="ECO:0000256" key="1">
    <source>
        <dbReference type="ARBA" id="ARBA00001961"/>
    </source>
</evidence>
<reference evidence="9" key="1">
    <citation type="submission" date="2021-05" db="EMBL/GenBank/DDBJ databases">
        <authorList>
            <person name="Tanabe Y."/>
        </authorList>
    </citation>
    <scope>NUCLEOTIDE SEQUENCE</scope>
    <source>
        <strain evidence="9">BOTRYCO-1</strain>
    </source>
</reference>